<evidence type="ECO:0000313" key="2">
    <source>
        <dbReference type="Proteomes" id="UP000568839"/>
    </source>
</evidence>
<accession>A0A841PTY4</accession>
<dbReference type="EMBL" id="JACHHJ010000005">
    <property type="protein sequence ID" value="MBB6451234.1"/>
    <property type="molecule type" value="Genomic_DNA"/>
</dbReference>
<keyword evidence="2" id="KW-1185">Reference proteome</keyword>
<dbReference type="AlphaFoldDB" id="A0A841PTY4"/>
<protein>
    <submittedName>
        <fullName evidence="1">Uncharacterized protein</fullName>
    </submittedName>
</protein>
<evidence type="ECO:0000313" key="1">
    <source>
        <dbReference type="EMBL" id="MBB6451234.1"/>
    </source>
</evidence>
<dbReference type="Proteomes" id="UP000568839">
    <property type="component" value="Unassembled WGS sequence"/>
</dbReference>
<organism evidence="1 2">
    <name type="scientific">Geomicrobium halophilum</name>
    <dbReference type="NCBI Taxonomy" id="549000"/>
    <lineage>
        <taxon>Bacteria</taxon>
        <taxon>Bacillati</taxon>
        <taxon>Bacillota</taxon>
        <taxon>Bacilli</taxon>
        <taxon>Bacillales</taxon>
        <taxon>Geomicrobium</taxon>
    </lineage>
</organism>
<name>A0A841PTY4_9BACL</name>
<gene>
    <name evidence="1" type="ORF">HNR44_003228</name>
</gene>
<proteinExistence type="predicted"/>
<reference evidence="1 2" key="1">
    <citation type="submission" date="2020-08" db="EMBL/GenBank/DDBJ databases">
        <title>Genomic Encyclopedia of Type Strains, Phase IV (KMG-IV): sequencing the most valuable type-strain genomes for metagenomic binning, comparative biology and taxonomic classification.</title>
        <authorList>
            <person name="Goeker M."/>
        </authorList>
    </citation>
    <scope>NUCLEOTIDE SEQUENCE [LARGE SCALE GENOMIC DNA]</scope>
    <source>
        <strain evidence="1 2">DSM 21769</strain>
    </source>
</reference>
<comment type="caution">
    <text evidence="1">The sequence shown here is derived from an EMBL/GenBank/DDBJ whole genome shotgun (WGS) entry which is preliminary data.</text>
</comment>
<sequence>MTSKVVVVKKEEKMKASVRGSETVHECGTFGWYWSSTPRLFFLALIKGKQAAILRQRLSPCP</sequence>